<comment type="caution">
    <text evidence="2">The sequence shown here is derived from an EMBL/GenBank/DDBJ whole genome shotgun (WGS) entry which is preliminary data.</text>
</comment>
<organism evidence="2 3">
    <name type="scientific">Actinotalea fermentans</name>
    <dbReference type="NCBI Taxonomy" id="43671"/>
    <lineage>
        <taxon>Bacteria</taxon>
        <taxon>Bacillati</taxon>
        <taxon>Actinomycetota</taxon>
        <taxon>Actinomycetes</taxon>
        <taxon>Micrococcales</taxon>
        <taxon>Cellulomonadaceae</taxon>
        <taxon>Actinotalea</taxon>
    </lineage>
</organism>
<keyword evidence="1" id="KW-0812">Transmembrane</keyword>
<gene>
    <name evidence="2" type="ORF">AFE02nite_18420</name>
</gene>
<reference evidence="2 3" key="1">
    <citation type="submission" date="2019-07" db="EMBL/GenBank/DDBJ databases">
        <title>Whole genome shotgun sequence of Actinotalea fermentans NBRC 105374.</title>
        <authorList>
            <person name="Hosoyama A."/>
            <person name="Uohara A."/>
            <person name="Ohji S."/>
            <person name="Ichikawa N."/>
        </authorList>
    </citation>
    <scope>NUCLEOTIDE SEQUENCE [LARGE SCALE GENOMIC DNA]</scope>
    <source>
        <strain evidence="2 3">NBRC 105374</strain>
    </source>
</reference>
<dbReference type="Proteomes" id="UP000321484">
    <property type="component" value="Unassembled WGS sequence"/>
</dbReference>
<keyword evidence="1" id="KW-1133">Transmembrane helix</keyword>
<accession>A0A511YY47</accession>
<evidence type="ECO:0000313" key="3">
    <source>
        <dbReference type="Proteomes" id="UP000321484"/>
    </source>
</evidence>
<evidence type="ECO:0000256" key="1">
    <source>
        <dbReference type="SAM" id="Phobius"/>
    </source>
</evidence>
<evidence type="ECO:0008006" key="4">
    <source>
        <dbReference type="Google" id="ProtNLM"/>
    </source>
</evidence>
<keyword evidence="3" id="KW-1185">Reference proteome</keyword>
<dbReference type="Pfam" id="PF14029">
    <property type="entry name" value="DUF4244"/>
    <property type="match status" value="1"/>
</dbReference>
<feature type="transmembrane region" description="Helical" evidence="1">
    <location>
        <begin position="101"/>
        <end position="119"/>
    </location>
</feature>
<proteinExistence type="predicted"/>
<sequence>MTTQVIADGPQAECVAVDAAGTACGPMAVDVPATACGAQVGGPGLRARGRRHPRPRSRAWRLGRWTAGLGGAVRRAAAGRFAATRDEIRVAGDAGMATAEYAIATIAAAGFAGLLVVVLRSDEVRGLLAGLVRTALSM</sequence>
<protein>
    <recommendedName>
        <fullName evidence="4">DUF4244 domain-containing protein</fullName>
    </recommendedName>
</protein>
<dbReference type="InterPro" id="IPR025338">
    <property type="entry name" value="DUF4244"/>
</dbReference>
<dbReference type="EMBL" id="BJYK01000005">
    <property type="protein sequence ID" value="GEN80108.1"/>
    <property type="molecule type" value="Genomic_DNA"/>
</dbReference>
<name>A0A511YY47_9CELL</name>
<dbReference type="RefSeq" id="WP_146819516.1">
    <property type="nucleotide sequence ID" value="NZ_BJYK01000005.1"/>
</dbReference>
<keyword evidence="1" id="KW-0472">Membrane</keyword>
<evidence type="ECO:0000313" key="2">
    <source>
        <dbReference type="EMBL" id="GEN80108.1"/>
    </source>
</evidence>
<dbReference type="AlphaFoldDB" id="A0A511YY47"/>